<dbReference type="PANTHER" id="PTHR22652">
    <property type="entry name" value="NUCLEOPORIN NUP43"/>
    <property type="match status" value="1"/>
</dbReference>
<reference evidence="5 6" key="1">
    <citation type="submission" date="2024-07" db="EMBL/GenBank/DDBJ databases">
        <title>Chromosome-level genome assembly of the water stick insect Ranatra chinensis (Heteroptera: Nepidae).</title>
        <authorList>
            <person name="Liu X."/>
        </authorList>
    </citation>
    <scope>NUCLEOTIDE SEQUENCE [LARGE SCALE GENOMIC DNA]</scope>
    <source>
        <strain evidence="5">Cailab_2021Rc</strain>
        <tissue evidence="5">Muscle</tissue>
    </source>
</reference>
<protein>
    <submittedName>
        <fullName evidence="5">Uncharacterized protein</fullName>
    </submittedName>
</protein>
<accession>A0ABD0Y1R8</accession>
<keyword evidence="3" id="KW-0677">Repeat</keyword>
<proteinExistence type="predicted"/>
<dbReference type="EMBL" id="JBFDAA010000017">
    <property type="protein sequence ID" value="KAL1116545.1"/>
    <property type="molecule type" value="Genomic_DNA"/>
</dbReference>
<keyword evidence="4" id="KW-0539">Nucleus</keyword>
<dbReference type="SUPFAM" id="SSF50978">
    <property type="entry name" value="WD40 repeat-like"/>
    <property type="match status" value="1"/>
</dbReference>
<dbReference type="InterPro" id="IPR001680">
    <property type="entry name" value="WD40_rpt"/>
</dbReference>
<dbReference type="InterPro" id="IPR036322">
    <property type="entry name" value="WD40_repeat_dom_sf"/>
</dbReference>
<evidence type="ECO:0000256" key="1">
    <source>
        <dbReference type="ARBA" id="ARBA00004123"/>
    </source>
</evidence>
<dbReference type="Gene3D" id="2.130.10.10">
    <property type="entry name" value="YVTN repeat-like/Quinoprotein amine dehydrogenase"/>
    <property type="match status" value="1"/>
</dbReference>
<dbReference type="InterPro" id="IPR015943">
    <property type="entry name" value="WD40/YVTN_repeat-like_dom_sf"/>
</dbReference>
<dbReference type="Proteomes" id="UP001558652">
    <property type="component" value="Unassembled WGS sequence"/>
</dbReference>
<sequence length="376" mass="40767">MGFEGDDRAPNTVDRHYLSEKISVARWKPEGVDGWSERIVTGSWDQPANGNGISLWWYRPPLHTDLPVLDDRVPVADGDVTDIKFVDGENFLYSTSDGSVYMYKLGWRGGASDGGPGGRMQLEEKCCWERLHEGAGGSTCACNRIDTSPDTTDIVTCGQDGRLALLSTTRPGVVQAALDTHDTTSVQAVCFVRHNEIVAGDLRGIIKVWDVRSGDAGGPAGMFPFSRDCVVGVSSLVVLPAQRHILVGGGHNGSLSVWDLRHSASPLLVYNAHELSITDIGFHHTRPSNLFTASETGEIWQWADFDRSVRTALAPRSDESDSTLAGGYDAVTRPPEVQSLLGVKNFPTNSVDANKERLLGSSDSESIVIIHPLVLK</sequence>
<dbReference type="GO" id="GO:0005634">
    <property type="term" value="C:nucleus"/>
    <property type="evidence" value="ECO:0007669"/>
    <property type="project" value="UniProtKB-SubCell"/>
</dbReference>
<name>A0ABD0Y1R8_9HEMI</name>
<organism evidence="5 6">
    <name type="scientific">Ranatra chinensis</name>
    <dbReference type="NCBI Taxonomy" id="642074"/>
    <lineage>
        <taxon>Eukaryota</taxon>
        <taxon>Metazoa</taxon>
        <taxon>Ecdysozoa</taxon>
        <taxon>Arthropoda</taxon>
        <taxon>Hexapoda</taxon>
        <taxon>Insecta</taxon>
        <taxon>Pterygota</taxon>
        <taxon>Neoptera</taxon>
        <taxon>Paraneoptera</taxon>
        <taxon>Hemiptera</taxon>
        <taxon>Heteroptera</taxon>
        <taxon>Panheteroptera</taxon>
        <taxon>Nepomorpha</taxon>
        <taxon>Nepidae</taxon>
        <taxon>Ranatrinae</taxon>
        <taxon>Ranatra</taxon>
    </lineage>
</organism>
<dbReference type="AlphaFoldDB" id="A0ABD0Y1R8"/>
<dbReference type="SMART" id="SM00320">
    <property type="entry name" value="WD40"/>
    <property type="match status" value="5"/>
</dbReference>
<dbReference type="Pfam" id="PF00400">
    <property type="entry name" value="WD40"/>
    <property type="match status" value="2"/>
</dbReference>
<evidence type="ECO:0000313" key="5">
    <source>
        <dbReference type="EMBL" id="KAL1116545.1"/>
    </source>
</evidence>
<keyword evidence="2" id="KW-0853">WD repeat</keyword>
<evidence type="ECO:0000313" key="6">
    <source>
        <dbReference type="Proteomes" id="UP001558652"/>
    </source>
</evidence>
<comment type="caution">
    <text evidence="5">The sequence shown here is derived from an EMBL/GenBank/DDBJ whole genome shotgun (WGS) entry which is preliminary data.</text>
</comment>
<evidence type="ECO:0000256" key="4">
    <source>
        <dbReference type="ARBA" id="ARBA00023242"/>
    </source>
</evidence>
<keyword evidence="6" id="KW-1185">Reference proteome</keyword>
<comment type="subcellular location">
    <subcellularLocation>
        <location evidence="1">Nucleus</location>
    </subcellularLocation>
</comment>
<evidence type="ECO:0000256" key="2">
    <source>
        <dbReference type="ARBA" id="ARBA00022574"/>
    </source>
</evidence>
<evidence type="ECO:0000256" key="3">
    <source>
        <dbReference type="ARBA" id="ARBA00022737"/>
    </source>
</evidence>
<dbReference type="PANTHER" id="PTHR22652:SF0">
    <property type="entry name" value="NUCLEOPORIN NUP43"/>
    <property type="match status" value="1"/>
</dbReference>
<gene>
    <name evidence="5" type="ORF">AAG570_005017</name>
</gene>